<dbReference type="Pfam" id="PF22369">
    <property type="entry name" value="GLMA_2nd"/>
    <property type="match status" value="1"/>
</dbReference>
<feature type="compositionally biased region" description="Low complexity" evidence="3">
    <location>
        <begin position="12"/>
        <end position="23"/>
    </location>
</feature>
<dbReference type="OrthoDB" id="9813184at2"/>
<dbReference type="SUPFAM" id="SSF51445">
    <property type="entry name" value="(Trans)glycosidases"/>
    <property type="match status" value="1"/>
</dbReference>
<feature type="region of interest" description="Disordered" evidence="3">
    <location>
        <begin position="1"/>
        <end position="59"/>
    </location>
</feature>
<dbReference type="Gene3D" id="3.40.50.880">
    <property type="match status" value="1"/>
</dbReference>
<dbReference type="GO" id="GO:0004553">
    <property type="term" value="F:hydrolase activity, hydrolyzing O-glycosyl compounds"/>
    <property type="evidence" value="ECO:0007669"/>
    <property type="project" value="InterPro"/>
</dbReference>
<reference evidence="6 7" key="1">
    <citation type="submission" date="2019-05" db="EMBL/GenBank/DDBJ databases">
        <title>Draft genome sequence of Nonomuraea zeae DSM 100528.</title>
        <authorList>
            <person name="Saricaoglu S."/>
            <person name="Isik K."/>
        </authorList>
    </citation>
    <scope>NUCLEOTIDE SEQUENCE [LARGE SCALE GENOMIC DNA]</scope>
    <source>
        <strain evidence="6 7">DSM 100528</strain>
    </source>
</reference>
<evidence type="ECO:0000259" key="5">
    <source>
        <dbReference type="Pfam" id="PF22369"/>
    </source>
</evidence>
<feature type="domain" description="Glycoside hydrolase 35 catalytic" evidence="4">
    <location>
        <begin position="82"/>
        <end position="186"/>
    </location>
</feature>
<evidence type="ECO:0000256" key="1">
    <source>
        <dbReference type="ARBA" id="ARBA00009809"/>
    </source>
</evidence>
<evidence type="ECO:0000256" key="2">
    <source>
        <dbReference type="RuleBase" id="RU003679"/>
    </source>
</evidence>
<name>A0A5S4GPF0_9ACTN</name>
<dbReference type="InterPro" id="IPR017853">
    <property type="entry name" value="GH"/>
</dbReference>
<evidence type="ECO:0000259" key="4">
    <source>
        <dbReference type="Pfam" id="PF01301"/>
    </source>
</evidence>
<gene>
    <name evidence="6" type="ORF">ETD85_15680</name>
</gene>
<dbReference type="PANTHER" id="PTHR23421">
    <property type="entry name" value="BETA-GALACTOSIDASE RELATED"/>
    <property type="match status" value="1"/>
</dbReference>
<dbReference type="EMBL" id="VCKX01000040">
    <property type="protein sequence ID" value="TMR34846.1"/>
    <property type="molecule type" value="Genomic_DNA"/>
</dbReference>
<dbReference type="AlphaFoldDB" id="A0A5S4GPF0"/>
<keyword evidence="7" id="KW-1185">Reference proteome</keyword>
<dbReference type="InterPro" id="IPR031330">
    <property type="entry name" value="Gly_Hdrlase_35_cat"/>
</dbReference>
<dbReference type="GO" id="GO:0005975">
    <property type="term" value="P:carbohydrate metabolic process"/>
    <property type="evidence" value="ECO:0007669"/>
    <property type="project" value="InterPro"/>
</dbReference>
<dbReference type="InterPro" id="IPR029062">
    <property type="entry name" value="Class_I_gatase-like"/>
</dbReference>
<comment type="caution">
    <text evidence="6">The sequence shown here is derived from an EMBL/GenBank/DDBJ whole genome shotgun (WGS) entry which is preliminary data.</text>
</comment>
<dbReference type="Gene3D" id="3.20.20.80">
    <property type="entry name" value="Glycosidases"/>
    <property type="match status" value="1"/>
</dbReference>
<feature type="domain" description="GLMA-like second" evidence="5">
    <location>
        <begin position="537"/>
        <end position="611"/>
    </location>
</feature>
<dbReference type="InterPro" id="IPR054746">
    <property type="entry name" value="GLMA-like_second"/>
</dbReference>
<evidence type="ECO:0000313" key="6">
    <source>
        <dbReference type="EMBL" id="TMR34846.1"/>
    </source>
</evidence>
<organism evidence="6 7">
    <name type="scientific">Nonomuraea zeae</name>
    <dbReference type="NCBI Taxonomy" id="1642303"/>
    <lineage>
        <taxon>Bacteria</taxon>
        <taxon>Bacillati</taxon>
        <taxon>Actinomycetota</taxon>
        <taxon>Actinomycetes</taxon>
        <taxon>Streptosporangiales</taxon>
        <taxon>Streptosporangiaceae</taxon>
        <taxon>Nonomuraea</taxon>
    </lineage>
</organism>
<dbReference type="Pfam" id="PF01301">
    <property type="entry name" value="Glyco_hydro_35"/>
    <property type="match status" value="1"/>
</dbReference>
<protein>
    <submittedName>
        <fullName evidence="6">Uncharacterized protein</fullName>
    </submittedName>
</protein>
<dbReference type="Proteomes" id="UP000306628">
    <property type="component" value="Unassembled WGS sequence"/>
</dbReference>
<proteinExistence type="inferred from homology"/>
<evidence type="ECO:0000313" key="7">
    <source>
        <dbReference type="Proteomes" id="UP000306628"/>
    </source>
</evidence>
<comment type="similarity">
    <text evidence="1 2">Belongs to the glycosyl hydrolase 35 family.</text>
</comment>
<sequence length="726" mass="76802">MAAGRDQRPRAVHAAAGVAAARGQPRRRARVLHHGGRHARRPAGDRRAADLPAPHPAGHRIHRAQGLRRKSVIIEVRDGVAVVDGVPRVLVTADYPYYRDDPAVWADRLRGVRDELGIEVVTCYLPWRHHQPDPGAAPDFTGATRPSTNVVGFLELCEELGLRVIAKPGPFIHAEVTYGGLPDWVCPDADPSIEPLLDAAGAPSRWADGSAAAGRPLPAPLGPAFLAKAAQWLSAVGKEVLAGAGPVIALQIANEGLYTSGALPLTAYDYSPSGVAFFRDLLRSWYATPEAYNEAHGTAVRDWAEIHPPTAASGLLAQADWGRFHAEYLAEVYRVWTQAVGSDLPVVVNLNPPTVPELDDWLARVRPELWGGISYGFTNWMGVVSAERDAQARYVIAAKRAPGPNLEENWGFSQLYNPAYIDGATSFHQSLLALAAGATGFNVYTGVATSGWAPELDAAHAGPYPDCAPIDADGTATVKAPVVRALADFFALHGTEFLECVPAARDAFGLYLPYAGIAALSGPDGPQCGRALLAFHERMRAKGLDYAVVDLESATPEELAAYRTVTVPGGPFMHASVQRLLAACTAAGGQVLVDGPVPELDERLAPCALLTPSAEEPDGEHPILYGAADAFLRSHPDRDVHYVTVLVQTGNRGPIGVRTPYGNAEVIAADGGAAVLRLAGGRLDDLVVKGLNGFLSSAVAARVTLNGDSVVTAGPADLVMLAGERA</sequence>
<dbReference type="InterPro" id="IPR001944">
    <property type="entry name" value="Glycoside_Hdrlase_35"/>
</dbReference>
<feature type="compositionally biased region" description="Basic residues" evidence="3">
    <location>
        <begin position="24"/>
        <end position="41"/>
    </location>
</feature>
<evidence type="ECO:0000256" key="3">
    <source>
        <dbReference type="SAM" id="MobiDB-lite"/>
    </source>
</evidence>
<accession>A0A5S4GPF0</accession>